<dbReference type="SUPFAM" id="SSF52091">
    <property type="entry name" value="SpoIIaa-like"/>
    <property type="match status" value="1"/>
</dbReference>
<dbReference type="Proteomes" id="UP001220964">
    <property type="component" value="Unassembled WGS sequence"/>
</dbReference>
<reference evidence="2" key="1">
    <citation type="submission" date="2023-03" db="EMBL/GenBank/DDBJ databases">
        <title>Multiphase analysis and comparison of six strains from genera Psychromarinibacter, Lutimaribacter, and Maritimibacter, including a novel species: Psychromarinibacter sediminicola sp. nov.</title>
        <authorList>
            <person name="Wang Y.-H."/>
            <person name="Ye M.-Q."/>
            <person name="Du Z.-J."/>
        </authorList>
    </citation>
    <scope>NUCLEOTIDE SEQUENCE</scope>
    <source>
        <strain evidence="2">C21-152</strain>
    </source>
</reference>
<evidence type="ECO:0000313" key="3">
    <source>
        <dbReference type="Proteomes" id="UP001220964"/>
    </source>
</evidence>
<dbReference type="InterPro" id="IPR002645">
    <property type="entry name" value="STAS_dom"/>
</dbReference>
<dbReference type="InterPro" id="IPR036513">
    <property type="entry name" value="STAS_dom_sf"/>
</dbReference>
<dbReference type="InterPro" id="IPR058548">
    <property type="entry name" value="MlaB-like_STAS"/>
</dbReference>
<dbReference type="PROSITE" id="PS50801">
    <property type="entry name" value="STAS"/>
    <property type="match status" value="1"/>
</dbReference>
<evidence type="ECO:0000259" key="1">
    <source>
        <dbReference type="PROSITE" id="PS50801"/>
    </source>
</evidence>
<accession>A0AAE3T788</accession>
<dbReference type="RefSeq" id="WP_275566210.1">
    <property type="nucleotide sequence ID" value="NZ_JARGYC010000008.1"/>
</dbReference>
<proteinExistence type="predicted"/>
<dbReference type="Pfam" id="PF13466">
    <property type="entry name" value="STAS_2"/>
    <property type="match status" value="1"/>
</dbReference>
<sequence>MTATDDTTLLEVPPKLKSAEAQPLHEMLADRRGRPVALDFAAVTQLGTQCLQVLAAAHQTWQAEGTPFEIRNMSDEIRDGLLPCGLQPAQIGAKEAQHDA</sequence>
<dbReference type="EMBL" id="JARGYC010000008">
    <property type="protein sequence ID" value="MDF0600067.1"/>
    <property type="molecule type" value="Genomic_DNA"/>
</dbReference>
<keyword evidence="3" id="KW-1185">Reference proteome</keyword>
<dbReference type="AlphaFoldDB" id="A0AAE3T788"/>
<comment type="caution">
    <text evidence="2">The sequence shown here is derived from an EMBL/GenBank/DDBJ whole genome shotgun (WGS) entry which is preliminary data.</text>
</comment>
<organism evidence="2 3">
    <name type="scientific">Psychromarinibacter sediminicola</name>
    <dbReference type="NCBI Taxonomy" id="3033385"/>
    <lineage>
        <taxon>Bacteria</taxon>
        <taxon>Pseudomonadati</taxon>
        <taxon>Pseudomonadota</taxon>
        <taxon>Alphaproteobacteria</taxon>
        <taxon>Rhodobacterales</taxon>
        <taxon>Paracoccaceae</taxon>
        <taxon>Psychromarinibacter</taxon>
    </lineage>
</organism>
<gene>
    <name evidence="2" type="ORF">P1J78_04920</name>
</gene>
<name>A0AAE3T788_9RHOB</name>
<feature type="domain" description="STAS" evidence="1">
    <location>
        <begin position="1"/>
        <end position="100"/>
    </location>
</feature>
<dbReference type="Gene3D" id="3.30.750.24">
    <property type="entry name" value="STAS domain"/>
    <property type="match status" value="1"/>
</dbReference>
<evidence type="ECO:0000313" key="2">
    <source>
        <dbReference type="EMBL" id="MDF0600067.1"/>
    </source>
</evidence>
<protein>
    <submittedName>
        <fullName evidence="2">STAS domain-containing protein</fullName>
    </submittedName>
</protein>